<dbReference type="Proteomes" id="UP000758701">
    <property type="component" value="Unassembled WGS sequence"/>
</dbReference>
<dbReference type="InterPro" id="IPR019999">
    <property type="entry name" value="Anth_synth_I-like"/>
</dbReference>
<evidence type="ECO:0000313" key="8">
    <source>
        <dbReference type="Proteomes" id="UP000758701"/>
    </source>
</evidence>
<dbReference type="InterPro" id="IPR005801">
    <property type="entry name" value="ADC_synthase"/>
</dbReference>
<dbReference type="PANTHER" id="PTHR11236">
    <property type="entry name" value="AMINOBENZOATE/ANTHRANILATE SYNTHASE"/>
    <property type="match status" value="1"/>
</dbReference>
<evidence type="ECO:0000259" key="6">
    <source>
        <dbReference type="Pfam" id="PF00425"/>
    </source>
</evidence>
<keyword evidence="2" id="KW-0479">Metal-binding</keyword>
<comment type="caution">
    <text evidence="7">The sequence shown here is derived from an EMBL/GenBank/DDBJ whole genome shotgun (WGS) entry which is preliminary data.</text>
</comment>
<protein>
    <submittedName>
        <fullName evidence="7">Salicylate synthase</fullName>
    </submittedName>
</protein>
<evidence type="ECO:0000256" key="5">
    <source>
        <dbReference type="SAM" id="MobiDB-lite"/>
    </source>
</evidence>
<keyword evidence="8" id="KW-1185">Reference proteome</keyword>
<dbReference type="EMBL" id="JAHSTP010000004">
    <property type="protein sequence ID" value="MBZ6152001.1"/>
    <property type="molecule type" value="Genomic_DNA"/>
</dbReference>
<dbReference type="PANTHER" id="PTHR11236:SF48">
    <property type="entry name" value="ISOCHORISMATE SYNTHASE MENF"/>
    <property type="match status" value="1"/>
</dbReference>
<evidence type="ECO:0000256" key="2">
    <source>
        <dbReference type="ARBA" id="ARBA00022723"/>
    </source>
</evidence>
<dbReference type="RefSeq" id="WP_078892342.1">
    <property type="nucleotide sequence ID" value="NZ_BNEG01000003.1"/>
</dbReference>
<dbReference type="SUPFAM" id="SSF56322">
    <property type="entry name" value="ADC synthase"/>
    <property type="match status" value="1"/>
</dbReference>
<comment type="cofactor">
    <cofactor evidence="1">
        <name>Mg(2+)</name>
        <dbReference type="ChEBI" id="CHEBI:18420"/>
    </cofactor>
</comment>
<evidence type="ECO:0000313" key="7">
    <source>
        <dbReference type="EMBL" id="MBZ6152001.1"/>
    </source>
</evidence>
<keyword evidence="3" id="KW-0460">Magnesium</keyword>
<name>A0ABS7W1Z0_STROV</name>
<feature type="domain" description="Chorismate-utilising enzyme C-terminal" evidence="6">
    <location>
        <begin position="175"/>
        <end position="429"/>
    </location>
</feature>
<evidence type="ECO:0000256" key="3">
    <source>
        <dbReference type="ARBA" id="ARBA00022842"/>
    </source>
</evidence>
<evidence type="ECO:0000256" key="1">
    <source>
        <dbReference type="ARBA" id="ARBA00001946"/>
    </source>
</evidence>
<accession>A0ABS7W1Z0</accession>
<dbReference type="PRINTS" id="PR00095">
    <property type="entry name" value="ANTSNTHASEI"/>
</dbReference>
<dbReference type="InterPro" id="IPR015890">
    <property type="entry name" value="Chorismate_C"/>
</dbReference>
<reference evidence="7 8" key="1">
    <citation type="submission" date="2021-06" db="EMBL/GenBank/DDBJ databases">
        <title>Ecological speciation of a Streptomyces species isolated from different habitats and geographic origins.</title>
        <authorList>
            <person name="Wang J."/>
        </authorList>
    </citation>
    <scope>NUCLEOTIDE SEQUENCE [LARGE SCALE GENOMIC DNA]</scope>
    <source>
        <strain evidence="7 8">FXJ8.012</strain>
    </source>
</reference>
<proteinExistence type="predicted"/>
<dbReference type="Gene3D" id="3.60.120.10">
    <property type="entry name" value="Anthranilate synthase"/>
    <property type="match status" value="1"/>
</dbReference>
<dbReference type="NCBIfam" id="TIGR03494">
    <property type="entry name" value="salicyl_syn"/>
    <property type="match status" value="1"/>
</dbReference>
<keyword evidence="4" id="KW-0456">Lyase</keyword>
<feature type="region of interest" description="Disordered" evidence="5">
    <location>
        <begin position="441"/>
        <end position="465"/>
    </location>
</feature>
<dbReference type="InterPro" id="IPR019996">
    <property type="entry name" value="Salicylate_synthase"/>
</dbReference>
<sequence length="465" mass="49967">MARRQYPYELRMRAHIDPLVAVGRLARSTTFGKFVVYERDGTWTFAGGAAAEIVLDHNGFRTRWHDRESLRPFPEDPARAFAEILSEAPVDDWSLYGWTAFEFAYAQAGLPELLAPGVLLHAIVPQVEIGVRADGAVLRGDDRRLLQVLADTVAEASEDVSASPVSLAVEESGGEEYRTAVASVVADIRAKRLTKAIVSRVVPVAFDIDLVATYLAGRRGNTPARSFLLNLDGLRAAGFSPETVAEVSAGGRVVSRPLAGTRALHAQDRVRSERLRADLVSDPKEVFEHAVSVRLACEEMESVCRAGTVGVEEFMRVQERGSVQHLASAAVGRLADDRGPWDVFAALFPAVTASGIPKAAAYRAIRAHETGPRGLYGGAVFTADAQGALDSALVLRTVFQQHGRTWLQAGAGIVADSTPDREFEETCEKMRSVARYLVPAAPGTPPDADADAAAASAATRHTVTS</sequence>
<organism evidence="7 8">
    <name type="scientific">Streptomyces olivaceus</name>
    <dbReference type="NCBI Taxonomy" id="47716"/>
    <lineage>
        <taxon>Bacteria</taxon>
        <taxon>Bacillati</taxon>
        <taxon>Actinomycetota</taxon>
        <taxon>Actinomycetes</taxon>
        <taxon>Kitasatosporales</taxon>
        <taxon>Streptomycetaceae</taxon>
        <taxon>Streptomyces</taxon>
    </lineage>
</organism>
<dbReference type="Pfam" id="PF00425">
    <property type="entry name" value="Chorismate_bind"/>
    <property type="match status" value="1"/>
</dbReference>
<gene>
    <name evidence="7" type="ORF">KVH32_12625</name>
</gene>
<evidence type="ECO:0000256" key="4">
    <source>
        <dbReference type="ARBA" id="ARBA00023239"/>
    </source>
</evidence>